<dbReference type="AlphaFoldDB" id="X1DFY2"/>
<protein>
    <recommendedName>
        <fullName evidence="1">HD domain-containing protein</fullName>
    </recommendedName>
</protein>
<evidence type="ECO:0000313" key="2">
    <source>
        <dbReference type="EMBL" id="GAH19756.1"/>
    </source>
</evidence>
<dbReference type="EMBL" id="BARU01000347">
    <property type="protein sequence ID" value="GAH19756.1"/>
    <property type="molecule type" value="Genomic_DNA"/>
</dbReference>
<name>X1DFY2_9ZZZZ</name>
<feature type="domain" description="HD" evidence="1">
    <location>
        <begin position="27"/>
        <end position="137"/>
    </location>
</feature>
<dbReference type="Gene3D" id="1.10.3210.10">
    <property type="entry name" value="Hypothetical protein af1432"/>
    <property type="match status" value="1"/>
</dbReference>
<gene>
    <name evidence="2" type="ORF">S03H2_01235</name>
</gene>
<dbReference type="SUPFAM" id="SSF109604">
    <property type="entry name" value="HD-domain/PDEase-like"/>
    <property type="match status" value="1"/>
</dbReference>
<dbReference type="InterPro" id="IPR006674">
    <property type="entry name" value="HD_domain"/>
</dbReference>
<organism evidence="2">
    <name type="scientific">marine sediment metagenome</name>
    <dbReference type="NCBI Taxonomy" id="412755"/>
    <lineage>
        <taxon>unclassified sequences</taxon>
        <taxon>metagenomes</taxon>
        <taxon>ecological metagenomes</taxon>
    </lineage>
</organism>
<dbReference type="Pfam" id="PF01966">
    <property type="entry name" value="HD"/>
    <property type="match status" value="1"/>
</dbReference>
<dbReference type="PANTHER" id="PTHR38659">
    <property type="entry name" value="METAL-DEPENDENT PHOSPHOHYDROLASE"/>
    <property type="match status" value="1"/>
</dbReference>
<proteinExistence type="predicted"/>
<dbReference type="NCBIfam" id="TIGR00277">
    <property type="entry name" value="HDIG"/>
    <property type="match status" value="1"/>
</dbReference>
<accession>X1DFY2</accession>
<evidence type="ECO:0000259" key="1">
    <source>
        <dbReference type="PROSITE" id="PS51831"/>
    </source>
</evidence>
<dbReference type="SMART" id="SM00471">
    <property type="entry name" value="HDc"/>
    <property type="match status" value="1"/>
</dbReference>
<sequence length="178" mass="20486">MKQEEYIIPSREHVLELLKEVRVPAHVRKHSIAVAKKALEIANKIKRAEINKNLIEIGALIHDIGRSKTHGFKHSLIGGKILRNMGYPKELALICERHILGGLDAEDAESVGLPRKDYLPQTLEEKIVCLADKHFTGHKEVTIQQRFNKWFKKYGRSKILLKSKKRIEDIQKEIEALM</sequence>
<dbReference type="PANTHER" id="PTHR38659:SF2">
    <property type="entry name" value="HDIG DOMAIN PROTEIN"/>
    <property type="match status" value="1"/>
</dbReference>
<dbReference type="CDD" id="cd00077">
    <property type="entry name" value="HDc"/>
    <property type="match status" value="1"/>
</dbReference>
<reference evidence="2" key="1">
    <citation type="journal article" date="2014" name="Front. Microbiol.">
        <title>High frequency of phylogenetically diverse reductive dehalogenase-homologous genes in deep subseafloor sedimentary metagenomes.</title>
        <authorList>
            <person name="Kawai M."/>
            <person name="Futagami T."/>
            <person name="Toyoda A."/>
            <person name="Takaki Y."/>
            <person name="Nishi S."/>
            <person name="Hori S."/>
            <person name="Arai W."/>
            <person name="Tsubouchi T."/>
            <person name="Morono Y."/>
            <person name="Uchiyama I."/>
            <person name="Ito T."/>
            <person name="Fujiyama A."/>
            <person name="Inagaki F."/>
            <person name="Takami H."/>
        </authorList>
    </citation>
    <scope>NUCLEOTIDE SEQUENCE</scope>
    <source>
        <strain evidence="2">Expedition CK06-06</strain>
    </source>
</reference>
<dbReference type="PROSITE" id="PS51831">
    <property type="entry name" value="HD"/>
    <property type="match status" value="1"/>
</dbReference>
<dbReference type="InterPro" id="IPR003607">
    <property type="entry name" value="HD/PDEase_dom"/>
</dbReference>
<dbReference type="InterPro" id="IPR006675">
    <property type="entry name" value="HDIG_dom"/>
</dbReference>
<comment type="caution">
    <text evidence="2">The sequence shown here is derived from an EMBL/GenBank/DDBJ whole genome shotgun (WGS) entry which is preliminary data.</text>
</comment>